<dbReference type="PROSITE" id="PS00956">
    <property type="entry name" value="HYDROPHOBIN"/>
    <property type="match status" value="1"/>
</dbReference>
<evidence type="ECO:0000313" key="8">
    <source>
        <dbReference type="EMBL" id="PFH49499.1"/>
    </source>
</evidence>
<organism evidence="8 9">
    <name type="scientific">Amanita thiersii Skay4041</name>
    <dbReference type="NCBI Taxonomy" id="703135"/>
    <lineage>
        <taxon>Eukaryota</taxon>
        <taxon>Fungi</taxon>
        <taxon>Dikarya</taxon>
        <taxon>Basidiomycota</taxon>
        <taxon>Agaricomycotina</taxon>
        <taxon>Agaricomycetes</taxon>
        <taxon>Agaricomycetidae</taxon>
        <taxon>Agaricales</taxon>
        <taxon>Pluteineae</taxon>
        <taxon>Amanitaceae</taxon>
        <taxon>Amanita</taxon>
    </lineage>
</organism>
<dbReference type="OrthoDB" id="4225815at2759"/>
<evidence type="ECO:0000256" key="5">
    <source>
        <dbReference type="ARBA" id="ARBA00022729"/>
    </source>
</evidence>
<dbReference type="AlphaFoldDB" id="A0A2A9NFV8"/>
<keyword evidence="3 7" id="KW-0134">Cell wall</keyword>
<dbReference type="GO" id="GO:0009277">
    <property type="term" value="C:fungal-type cell wall"/>
    <property type="evidence" value="ECO:0007669"/>
    <property type="project" value="InterPro"/>
</dbReference>
<dbReference type="GO" id="GO:0005199">
    <property type="term" value="F:structural constituent of cell wall"/>
    <property type="evidence" value="ECO:0007669"/>
    <property type="project" value="InterPro"/>
</dbReference>
<keyword evidence="6 7" id="KW-1015">Disulfide bond</keyword>
<sequence length="106" mass="10872">MLSRVAAFALFSLPLLAAAGGDCNTQNQQCCNSVQNSQNLDQWALGQLALVGLNVGDVTGQVGLTCTPVSVLAVSGQSCNQQTVCCTNNNFNGVVALGCTPINVNL</sequence>
<dbReference type="Proteomes" id="UP000242287">
    <property type="component" value="Unassembled WGS sequence"/>
</dbReference>
<keyword evidence="4 7" id="KW-0964">Secreted</keyword>
<evidence type="ECO:0000256" key="1">
    <source>
        <dbReference type="ARBA" id="ARBA00004191"/>
    </source>
</evidence>
<keyword evidence="5 7" id="KW-0732">Signal</keyword>
<name>A0A2A9NFV8_9AGAR</name>
<comment type="similarity">
    <text evidence="2 7">Belongs to the fungal hydrophobin family.</text>
</comment>
<dbReference type="EMBL" id="KZ302027">
    <property type="protein sequence ID" value="PFH49499.1"/>
    <property type="molecule type" value="Genomic_DNA"/>
</dbReference>
<keyword evidence="9" id="KW-1185">Reference proteome</keyword>
<feature type="signal peptide" evidence="7">
    <location>
        <begin position="1"/>
        <end position="19"/>
    </location>
</feature>
<dbReference type="InterPro" id="IPR001338">
    <property type="entry name" value="Class_I_Hydrophobin"/>
</dbReference>
<dbReference type="InterPro" id="IPR019778">
    <property type="entry name" value="Class_I_Hydrophobin_CS"/>
</dbReference>
<gene>
    <name evidence="8" type="ORF">AMATHDRAFT_63067</name>
</gene>
<dbReference type="CDD" id="cd23507">
    <property type="entry name" value="hydrophobin_I"/>
    <property type="match status" value="1"/>
</dbReference>
<accession>A0A2A9NFV8</accession>
<evidence type="ECO:0000256" key="3">
    <source>
        <dbReference type="ARBA" id="ARBA00022512"/>
    </source>
</evidence>
<evidence type="ECO:0000256" key="2">
    <source>
        <dbReference type="ARBA" id="ARBA00010446"/>
    </source>
</evidence>
<feature type="chain" id="PRO_5013988344" description="Hydrophobin" evidence="7">
    <location>
        <begin position="20"/>
        <end position="106"/>
    </location>
</feature>
<dbReference type="Pfam" id="PF01185">
    <property type="entry name" value="Hydrophobin"/>
    <property type="match status" value="1"/>
</dbReference>
<evidence type="ECO:0000313" key="9">
    <source>
        <dbReference type="Proteomes" id="UP000242287"/>
    </source>
</evidence>
<proteinExistence type="inferred from homology"/>
<protein>
    <recommendedName>
        <fullName evidence="7">Hydrophobin</fullName>
    </recommendedName>
</protein>
<evidence type="ECO:0000256" key="6">
    <source>
        <dbReference type="ARBA" id="ARBA00023157"/>
    </source>
</evidence>
<dbReference type="SMART" id="SM00075">
    <property type="entry name" value="HYDRO"/>
    <property type="match status" value="1"/>
</dbReference>
<evidence type="ECO:0000256" key="7">
    <source>
        <dbReference type="RuleBase" id="RU365009"/>
    </source>
</evidence>
<evidence type="ECO:0000256" key="4">
    <source>
        <dbReference type="ARBA" id="ARBA00022525"/>
    </source>
</evidence>
<comment type="subcellular location">
    <subcellularLocation>
        <location evidence="1 7">Secreted</location>
        <location evidence="1 7">Cell wall</location>
    </subcellularLocation>
</comment>
<reference evidence="8 9" key="1">
    <citation type="submission" date="2014-02" db="EMBL/GenBank/DDBJ databases">
        <title>Transposable element dynamics among asymbiotic and ectomycorrhizal Amanita fungi.</title>
        <authorList>
            <consortium name="DOE Joint Genome Institute"/>
            <person name="Hess J."/>
            <person name="Skrede I."/>
            <person name="Wolfe B."/>
            <person name="LaButti K."/>
            <person name="Ohm R.A."/>
            <person name="Grigoriev I.V."/>
            <person name="Pringle A."/>
        </authorList>
    </citation>
    <scope>NUCLEOTIDE SEQUENCE [LARGE SCALE GENOMIC DNA]</scope>
    <source>
        <strain evidence="8 9">SKay4041</strain>
    </source>
</reference>